<feature type="transmembrane region" description="Helical" evidence="9">
    <location>
        <begin position="139"/>
        <end position="160"/>
    </location>
</feature>
<accession>A0A7W2IV96</accession>
<dbReference type="Proteomes" id="UP000571701">
    <property type="component" value="Unassembled WGS sequence"/>
</dbReference>
<evidence type="ECO:0000256" key="7">
    <source>
        <dbReference type="ARBA" id="ARBA00022989"/>
    </source>
</evidence>
<evidence type="ECO:0000256" key="10">
    <source>
        <dbReference type="SAM" id="MobiDB-lite"/>
    </source>
</evidence>
<sequence length="517" mass="55548">MQSLVDFLNGIIWSPVLIYLCLGAGLFYSVITRFVQIRHFFEMWRLLLSGKSSEKGISSFQALAVSLSGRVGTGNIAGVAAAIGFGGPGAVFWMWTVAFFGAATAYAESTLAQIYKEEDEGEFRGGPAYYIEKAMGQKWYAWIFAIATIFACGVLLPGVQSNSIGNAVEAAFGSGQMIETAVGTFSFAKIFTGTVVSIILAFIIFGGVKRIAHFTQVVVPFMALAYIVTAFIIILLNISAVPTIFAMIINDAFTPMAGFGAAIGWGVKRGVYSNEAGQGTGPHAAAAANVDHPAQQGLVQSFSIYIDTLLVCSATAFMILITGAYNVHGGGEGAFLVQNLSESISANGPVFTQLAIESALPGIGKPFIAVALFFFAFTTILAYYYIAETNIAYIRRTFKISGLMFILKLVLISAVFYGTVKTANLAWAMGDVGVGLMAWLNIVGILIIFFLSKPAIKALKDYEEQQKRGVTEYTFNPVKLGIKGATYWEDRYRRESGKSATSGDKEVDVEVVNNTSS</sequence>
<dbReference type="FunFam" id="1.20.1740.10:FF:000004">
    <property type="entry name" value="Sodium:alanine symporter family protein"/>
    <property type="match status" value="1"/>
</dbReference>
<feature type="transmembrane region" description="Helical" evidence="9">
    <location>
        <begin position="367"/>
        <end position="386"/>
    </location>
</feature>
<dbReference type="EMBL" id="JACFYF010000016">
    <property type="protein sequence ID" value="MBA5764214.1"/>
    <property type="molecule type" value="Genomic_DNA"/>
</dbReference>
<keyword evidence="4" id="KW-1003">Cell membrane</keyword>
<evidence type="ECO:0000256" key="6">
    <source>
        <dbReference type="ARBA" id="ARBA00022847"/>
    </source>
</evidence>
<evidence type="ECO:0000256" key="4">
    <source>
        <dbReference type="ARBA" id="ARBA00022475"/>
    </source>
</evidence>
<feature type="region of interest" description="Disordered" evidence="10">
    <location>
        <begin position="493"/>
        <end position="517"/>
    </location>
</feature>
<evidence type="ECO:0000256" key="5">
    <source>
        <dbReference type="ARBA" id="ARBA00022692"/>
    </source>
</evidence>
<dbReference type="GO" id="GO:0005886">
    <property type="term" value="C:plasma membrane"/>
    <property type="evidence" value="ECO:0007669"/>
    <property type="project" value="UniProtKB-SubCell"/>
</dbReference>
<reference evidence="11 12" key="1">
    <citation type="submission" date="2020-07" db="EMBL/GenBank/DDBJ databases">
        <title>Vibrio marinisediminis sp. nov., isolated from marine sediment.</title>
        <authorList>
            <person name="Ji X."/>
        </authorList>
    </citation>
    <scope>NUCLEOTIDE SEQUENCE [LARGE SCALE GENOMIC DNA]</scope>
    <source>
        <strain evidence="11 12">404</strain>
    </source>
</reference>
<dbReference type="PRINTS" id="PR00175">
    <property type="entry name" value="NAALASMPORT"/>
</dbReference>
<keyword evidence="7 9" id="KW-1133">Transmembrane helix</keyword>
<feature type="transmembrane region" description="Helical" evidence="9">
    <location>
        <begin position="398"/>
        <end position="420"/>
    </location>
</feature>
<feature type="compositionally biased region" description="Basic and acidic residues" evidence="10">
    <location>
        <begin position="493"/>
        <end position="508"/>
    </location>
</feature>
<feature type="transmembrane region" description="Helical" evidence="9">
    <location>
        <begin position="12"/>
        <end position="35"/>
    </location>
</feature>
<dbReference type="PANTHER" id="PTHR30330">
    <property type="entry name" value="AGSS FAMILY TRANSPORTER, SODIUM-ALANINE"/>
    <property type="match status" value="1"/>
</dbReference>
<keyword evidence="12" id="KW-1185">Reference proteome</keyword>
<dbReference type="GO" id="GO:0005283">
    <property type="term" value="F:amino acid:sodium symporter activity"/>
    <property type="evidence" value="ECO:0007669"/>
    <property type="project" value="InterPro"/>
</dbReference>
<evidence type="ECO:0000256" key="1">
    <source>
        <dbReference type="ARBA" id="ARBA00004651"/>
    </source>
</evidence>
<evidence type="ECO:0000256" key="2">
    <source>
        <dbReference type="ARBA" id="ARBA00009261"/>
    </source>
</evidence>
<comment type="similarity">
    <text evidence="2 9">Belongs to the alanine or glycine:cation symporter (AGCS) (TC 2.A.25) family.</text>
</comment>
<feature type="transmembrane region" description="Helical" evidence="9">
    <location>
        <begin position="217"/>
        <end position="238"/>
    </location>
</feature>
<dbReference type="RefSeq" id="WP_182110275.1">
    <property type="nucleotide sequence ID" value="NZ_JACFYF010000016.1"/>
</dbReference>
<evidence type="ECO:0000256" key="9">
    <source>
        <dbReference type="RuleBase" id="RU363064"/>
    </source>
</evidence>
<dbReference type="Pfam" id="PF01235">
    <property type="entry name" value="Na_Ala_symp"/>
    <property type="match status" value="1"/>
</dbReference>
<keyword evidence="3 9" id="KW-0813">Transport</keyword>
<comment type="subcellular location">
    <subcellularLocation>
        <location evidence="9">Cell inner membrane</location>
        <topology evidence="9">Multi-pass membrane protein</topology>
    </subcellularLocation>
    <subcellularLocation>
        <location evidence="1">Cell membrane</location>
        <topology evidence="1">Multi-pass membrane protein</topology>
    </subcellularLocation>
</comment>
<proteinExistence type="inferred from homology"/>
<evidence type="ECO:0000313" key="11">
    <source>
        <dbReference type="EMBL" id="MBA5764214.1"/>
    </source>
</evidence>
<dbReference type="PANTHER" id="PTHR30330:SF7">
    <property type="entry name" value="SODIUM_PROTON-DEPENDENT ALANINE CARRIER PROTEIN YRBD-RELATED"/>
    <property type="match status" value="1"/>
</dbReference>
<evidence type="ECO:0000256" key="3">
    <source>
        <dbReference type="ARBA" id="ARBA00022448"/>
    </source>
</evidence>
<keyword evidence="8 9" id="KW-0472">Membrane</keyword>
<protein>
    <submittedName>
        <fullName evidence="11">Alanine:cation symporter family protein</fullName>
    </submittedName>
</protein>
<comment type="caution">
    <text evidence="11">The sequence shown here is derived from an EMBL/GenBank/DDBJ whole genome shotgun (WGS) entry which is preliminary data.</text>
</comment>
<feature type="transmembrane region" description="Helical" evidence="9">
    <location>
        <begin position="304"/>
        <end position="325"/>
    </location>
</feature>
<evidence type="ECO:0000313" key="12">
    <source>
        <dbReference type="Proteomes" id="UP000571701"/>
    </source>
</evidence>
<dbReference type="InterPro" id="IPR001463">
    <property type="entry name" value="Na/Ala_symport"/>
</dbReference>
<evidence type="ECO:0000256" key="8">
    <source>
        <dbReference type="ARBA" id="ARBA00023136"/>
    </source>
</evidence>
<feature type="transmembrane region" description="Helical" evidence="9">
    <location>
        <begin position="180"/>
        <end position="205"/>
    </location>
</feature>
<keyword evidence="6 9" id="KW-0769">Symport</keyword>
<organism evidence="11 12">
    <name type="scientific">Vibrio marinisediminis</name>
    <dbReference type="NCBI Taxonomy" id="2758441"/>
    <lineage>
        <taxon>Bacteria</taxon>
        <taxon>Pseudomonadati</taxon>
        <taxon>Pseudomonadota</taxon>
        <taxon>Gammaproteobacteria</taxon>
        <taxon>Vibrionales</taxon>
        <taxon>Vibrionaceae</taxon>
        <taxon>Vibrio</taxon>
    </lineage>
</organism>
<feature type="transmembrane region" description="Helical" evidence="9">
    <location>
        <begin position="432"/>
        <end position="451"/>
    </location>
</feature>
<dbReference type="AlphaFoldDB" id="A0A7W2IV96"/>
<keyword evidence="5 9" id="KW-0812">Transmembrane</keyword>
<keyword evidence="9" id="KW-0997">Cell inner membrane</keyword>
<gene>
    <name evidence="11" type="ORF">H2O73_17780</name>
</gene>
<dbReference type="NCBIfam" id="TIGR00835">
    <property type="entry name" value="agcS"/>
    <property type="match status" value="1"/>
</dbReference>
<name>A0A7W2IV96_9VIBR</name>